<keyword evidence="3" id="KW-0121">Carboxypeptidase</keyword>
<evidence type="ECO:0000313" key="4">
    <source>
        <dbReference type="Proteomes" id="UP000295260"/>
    </source>
</evidence>
<gene>
    <name evidence="3" type="ORF">BC748_0010</name>
</gene>
<comment type="similarity">
    <text evidence="1">Belongs to the peptidase M14 family.</text>
</comment>
<dbReference type="RefSeq" id="WP_133531419.1">
    <property type="nucleotide sequence ID" value="NZ_SNXR01000001.1"/>
</dbReference>
<dbReference type="GO" id="GO:0004181">
    <property type="term" value="F:metallocarboxypeptidase activity"/>
    <property type="evidence" value="ECO:0007669"/>
    <property type="project" value="InterPro"/>
</dbReference>
<proteinExistence type="inferred from homology"/>
<dbReference type="Proteomes" id="UP000295260">
    <property type="component" value="Unassembled WGS sequence"/>
</dbReference>
<dbReference type="OrthoDB" id="1119199at2"/>
<keyword evidence="4" id="KW-1185">Reference proteome</keyword>
<dbReference type="PROSITE" id="PS52035">
    <property type="entry name" value="PEPTIDASE_M14"/>
    <property type="match status" value="1"/>
</dbReference>
<organism evidence="3 4">
    <name type="scientific">Flavobacterium dankookense</name>
    <dbReference type="NCBI Taxonomy" id="706186"/>
    <lineage>
        <taxon>Bacteria</taxon>
        <taxon>Pseudomonadati</taxon>
        <taxon>Bacteroidota</taxon>
        <taxon>Flavobacteriia</taxon>
        <taxon>Flavobacteriales</taxon>
        <taxon>Flavobacteriaceae</taxon>
        <taxon>Flavobacterium</taxon>
    </lineage>
</organism>
<dbReference type="AlphaFoldDB" id="A0A4R6QH39"/>
<dbReference type="EMBL" id="SNXR01000001">
    <property type="protein sequence ID" value="TDP61901.1"/>
    <property type="molecule type" value="Genomic_DNA"/>
</dbReference>
<dbReference type="Gene3D" id="3.40.630.10">
    <property type="entry name" value="Zn peptidases"/>
    <property type="match status" value="1"/>
</dbReference>
<accession>A0A4R6QH39</accession>
<dbReference type="SUPFAM" id="SSF53187">
    <property type="entry name" value="Zn-dependent exopeptidases"/>
    <property type="match status" value="1"/>
</dbReference>
<evidence type="ECO:0000256" key="1">
    <source>
        <dbReference type="PROSITE-ProRule" id="PRU01379"/>
    </source>
</evidence>
<comment type="caution">
    <text evidence="1">Lacks conserved residue(s) required for the propagation of feature annotation.</text>
</comment>
<dbReference type="GO" id="GO:0006508">
    <property type="term" value="P:proteolysis"/>
    <property type="evidence" value="ECO:0007669"/>
    <property type="project" value="InterPro"/>
</dbReference>
<dbReference type="GO" id="GO:0008270">
    <property type="term" value="F:zinc ion binding"/>
    <property type="evidence" value="ECO:0007669"/>
    <property type="project" value="InterPro"/>
</dbReference>
<protein>
    <submittedName>
        <fullName evidence="3">Zinc carboxypeptidase</fullName>
    </submittedName>
</protein>
<keyword evidence="3" id="KW-0645">Protease</keyword>
<name>A0A4R6QH39_9FLAO</name>
<dbReference type="Pfam" id="PF00246">
    <property type="entry name" value="Peptidase_M14"/>
    <property type="match status" value="1"/>
</dbReference>
<sequence length="377" mass="43346">MNYEKLHQHYKEEQLFGRYITLEHIEPLLSSLPKQVIGQSVLGKPIYKITLGKGKTKILMWSQMHGNESTTTKALFDFINYIQSDEAVSILENFTFCLLPMLNPDGAALYTRENADRVDLNRDAQNLTQPESKLLRKTFEEFQPDFCYNLHDQRTIFGAGGDGNPATVSFLAPAYNEAREVNEVRSKAIEVIVAMNNELQKHIPNQVGRFDDSFNLNCAGETFQSMNVPTILFEAGHYQGDYDREITRKYIFIALISGIKYISENDIVLNEMINYLHIPQNKVAFYDFVYKNVKINYDNIEKSINFAAQYKEVLNQGKITFEAQIVKIDYLDDFYGHVEIDAKGETYSDEEYNFPIIERKATFSIGKNLKIVNGLPQ</sequence>
<reference evidence="3 4" key="1">
    <citation type="submission" date="2019-03" db="EMBL/GenBank/DDBJ databases">
        <title>Genomic Encyclopedia of Archaeal and Bacterial Type Strains, Phase II (KMG-II): from individual species to whole genera.</title>
        <authorList>
            <person name="Goeker M."/>
        </authorList>
    </citation>
    <scope>NUCLEOTIDE SEQUENCE [LARGE SCALE GENOMIC DNA]</scope>
    <source>
        <strain evidence="3 4">DSM 25687</strain>
    </source>
</reference>
<keyword evidence="3" id="KW-0378">Hydrolase</keyword>
<comment type="caution">
    <text evidence="3">The sequence shown here is derived from an EMBL/GenBank/DDBJ whole genome shotgun (WGS) entry which is preliminary data.</text>
</comment>
<dbReference type="CDD" id="cd06239">
    <property type="entry name" value="M14-like"/>
    <property type="match status" value="1"/>
</dbReference>
<evidence type="ECO:0000313" key="3">
    <source>
        <dbReference type="EMBL" id="TDP61901.1"/>
    </source>
</evidence>
<feature type="domain" description="Peptidase M14" evidence="2">
    <location>
        <begin position="6"/>
        <end position="276"/>
    </location>
</feature>
<dbReference type="InterPro" id="IPR000834">
    <property type="entry name" value="Peptidase_M14"/>
</dbReference>
<evidence type="ECO:0000259" key="2">
    <source>
        <dbReference type="PROSITE" id="PS52035"/>
    </source>
</evidence>